<dbReference type="Gene3D" id="3.30.9.10">
    <property type="entry name" value="D-Amino Acid Oxidase, subunit A, domain 2"/>
    <property type="match status" value="1"/>
</dbReference>
<name>A0ABU0YRC9_9PROT</name>
<feature type="domain" description="FAD dependent oxidoreductase" evidence="6">
    <location>
        <begin position="8"/>
        <end position="335"/>
    </location>
</feature>
<proteinExistence type="inferred from homology"/>
<dbReference type="PANTHER" id="PTHR11985">
    <property type="entry name" value="GLYCEROL-3-PHOSPHATE DEHYDROGENASE"/>
    <property type="match status" value="1"/>
</dbReference>
<comment type="cofactor">
    <cofactor evidence="1">
        <name>FAD</name>
        <dbReference type="ChEBI" id="CHEBI:57692"/>
    </cofactor>
</comment>
<evidence type="ECO:0000313" key="9">
    <source>
        <dbReference type="Proteomes" id="UP001230156"/>
    </source>
</evidence>
<dbReference type="InterPro" id="IPR031656">
    <property type="entry name" value="DAO_C"/>
</dbReference>
<dbReference type="NCBIfam" id="NF008899">
    <property type="entry name" value="PRK12266.1"/>
    <property type="match status" value="1"/>
</dbReference>
<dbReference type="EMBL" id="JAUYVI010000005">
    <property type="protein sequence ID" value="MDQ7249705.1"/>
    <property type="molecule type" value="Genomic_DNA"/>
</dbReference>
<dbReference type="Pfam" id="PF01266">
    <property type="entry name" value="DAO"/>
    <property type="match status" value="1"/>
</dbReference>
<dbReference type="Gene3D" id="3.50.50.60">
    <property type="entry name" value="FAD/NAD(P)-binding domain"/>
    <property type="match status" value="1"/>
</dbReference>
<evidence type="ECO:0000259" key="7">
    <source>
        <dbReference type="Pfam" id="PF16901"/>
    </source>
</evidence>
<dbReference type="InterPro" id="IPR000447">
    <property type="entry name" value="G3P_DH_FAD-dep"/>
</dbReference>
<dbReference type="NCBIfam" id="NF009906">
    <property type="entry name" value="PRK13369.1"/>
    <property type="match status" value="1"/>
</dbReference>
<accession>A0ABU0YRC9</accession>
<evidence type="ECO:0000259" key="6">
    <source>
        <dbReference type="Pfam" id="PF01266"/>
    </source>
</evidence>
<keyword evidence="3" id="KW-0285">Flavoprotein</keyword>
<evidence type="ECO:0000256" key="3">
    <source>
        <dbReference type="ARBA" id="ARBA00022630"/>
    </source>
</evidence>
<dbReference type="Proteomes" id="UP001230156">
    <property type="component" value="Unassembled WGS sequence"/>
</dbReference>
<dbReference type="SUPFAM" id="SSF51905">
    <property type="entry name" value="FAD/NAD(P)-binding domain"/>
    <property type="match status" value="1"/>
</dbReference>
<feature type="domain" description="Alpha-glycerophosphate oxidase C-terminal" evidence="7">
    <location>
        <begin position="387"/>
        <end position="494"/>
    </location>
</feature>
<dbReference type="PANTHER" id="PTHR11985:SF15">
    <property type="entry name" value="GLYCEROL-3-PHOSPHATE DEHYDROGENASE, MITOCHONDRIAL"/>
    <property type="match status" value="1"/>
</dbReference>
<keyword evidence="5 8" id="KW-0560">Oxidoreductase</keyword>
<sequence>MSGGELLDLLVVGGGINGIGIARDAAGRGLKVAAVERHDLASATSSSSTKLIHGGLRYLEYYEFRLVREALSEREVLLESAPHIIWPLRFVLPHEKSLRPAWMIQIGLFLYDHLGGRKRLPGSRRVSLKEKPYSNGLKPGHDIGFEYSDCWVNDARLVALNAVDARERGAEILTRTTVTSAKRDGNLWHIELRADSGATRNLRARVLVNATGPWAGEFITGALQLKQKATLRLVKGSHIIVDRLYEGAHCFILQNADRRIVFTIPYEGKFTLVGTTDVPYQGDPAKVAISAEETQYLCDVVNGHFAKSLTPADVVWAYSGVRPLFDEDGSESASAVSRDYVLDLEENGGQAPLLNVFGGKITTYRRLSEHALQKLKPFFPKAGGDWTKDATLPGGDIADADFEAFLAEQTRRFSWLPPAMVRRLARAYGTRIEKVIGTAHGINDLGRNYGADLYEREVDYLKDQEWAVTADDVLWRRSKLGLHMKPEERAALQAALPNE</sequence>
<dbReference type="PRINTS" id="PR01001">
    <property type="entry name" value="FADG3PDH"/>
</dbReference>
<evidence type="ECO:0000256" key="5">
    <source>
        <dbReference type="ARBA" id="ARBA00023002"/>
    </source>
</evidence>
<dbReference type="Gene3D" id="6.10.250.1890">
    <property type="match status" value="1"/>
</dbReference>
<dbReference type="InterPro" id="IPR036188">
    <property type="entry name" value="FAD/NAD-bd_sf"/>
</dbReference>
<gene>
    <name evidence="8" type="primary">glpD</name>
    <name evidence="8" type="ORF">Q8A70_18595</name>
</gene>
<keyword evidence="4" id="KW-0274">FAD</keyword>
<protein>
    <submittedName>
        <fullName evidence="8">Glycerol-3-phosphate dehydrogenase</fullName>
        <ecNumber evidence="8">1.1.5.3</ecNumber>
    </submittedName>
</protein>
<evidence type="ECO:0000256" key="4">
    <source>
        <dbReference type="ARBA" id="ARBA00022827"/>
    </source>
</evidence>
<evidence type="ECO:0000313" key="8">
    <source>
        <dbReference type="EMBL" id="MDQ7249705.1"/>
    </source>
</evidence>
<comment type="caution">
    <text evidence="8">The sequence shown here is derived from an EMBL/GenBank/DDBJ whole genome shotgun (WGS) entry which is preliminary data.</text>
</comment>
<reference evidence="9" key="1">
    <citation type="submission" date="2023-08" db="EMBL/GenBank/DDBJ databases">
        <title>Rhodospirillaceae gen. nov., a novel taxon isolated from the Yangtze River Yuezi River estuary sludge.</title>
        <authorList>
            <person name="Ruan L."/>
        </authorList>
    </citation>
    <scope>NUCLEOTIDE SEQUENCE [LARGE SCALE GENOMIC DNA]</scope>
    <source>
        <strain evidence="9">R-7</strain>
    </source>
</reference>
<dbReference type="InterPro" id="IPR006076">
    <property type="entry name" value="FAD-dep_OxRdtase"/>
</dbReference>
<dbReference type="Gene3D" id="1.10.8.870">
    <property type="entry name" value="Alpha-glycerophosphate oxidase, cap domain"/>
    <property type="match status" value="1"/>
</dbReference>
<dbReference type="InterPro" id="IPR038299">
    <property type="entry name" value="DAO_C_sf"/>
</dbReference>
<evidence type="ECO:0000256" key="2">
    <source>
        <dbReference type="ARBA" id="ARBA00007330"/>
    </source>
</evidence>
<comment type="similarity">
    <text evidence="2">Belongs to the FAD-dependent glycerol-3-phosphate dehydrogenase family.</text>
</comment>
<keyword evidence="9" id="KW-1185">Reference proteome</keyword>
<evidence type="ECO:0000256" key="1">
    <source>
        <dbReference type="ARBA" id="ARBA00001974"/>
    </source>
</evidence>
<organism evidence="8 9">
    <name type="scientific">Dongia sedimenti</name>
    <dbReference type="NCBI Taxonomy" id="3064282"/>
    <lineage>
        <taxon>Bacteria</taxon>
        <taxon>Pseudomonadati</taxon>
        <taxon>Pseudomonadota</taxon>
        <taxon>Alphaproteobacteria</taxon>
        <taxon>Rhodospirillales</taxon>
        <taxon>Dongiaceae</taxon>
        <taxon>Dongia</taxon>
    </lineage>
</organism>
<dbReference type="Pfam" id="PF16901">
    <property type="entry name" value="DAO_C"/>
    <property type="match status" value="1"/>
</dbReference>
<dbReference type="GO" id="GO:0004368">
    <property type="term" value="F:glycerol-3-phosphate dehydrogenase (quinone) activity"/>
    <property type="evidence" value="ECO:0007669"/>
    <property type="project" value="UniProtKB-EC"/>
</dbReference>
<dbReference type="EC" id="1.1.5.3" evidence="8"/>